<name>A0A140NNZ0_PROSM</name>
<proteinExistence type="predicted"/>
<dbReference type="Proteomes" id="UP000005012">
    <property type="component" value="Chromosome"/>
</dbReference>
<dbReference type="KEGG" id="psi:S70_12560"/>
<reference evidence="2" key="2">
    <citation type="submission" date="2012-04" db="EMBL/GenBank/DDBJ databases">
        <title>Complete genome sequence of Providencia stuartii clinical isolate MRSN 2154.</title>
        <authorList>
            <person name="Clifford R.J."/>
            <person name="Hang J."/>
            <person name="Riley M.C."/>
            <person name="Onmus-Leone F."/>
            <person name="Kuschner R.A."/>
            <person name="Lesho E.P."/>
            <person name="Waterman P.E."/>
        </authorList>
    </citation>
    <scope>NUCLEOTIDE SEQUENCE [LARGE SCALE GENOMIC DNA]</scope>
    <source>
        <strain evidence="2">MRSN 2154</strain>
    </source>
</reference>
<protein>
    <submittedName>
        <fullName evidence="1">Transposase</fullName>
    </submittedName>
</protein>
<organism evidence="1 2">
    <name type="scientific">Providencia stuartii (strain MRSN 2154)</name>
    <dbReference type="NCBI Taxonomy" id="1157951"/>
    <lineage>
        <taxon>Bacteria</taxon>
        <taxon>Pseudomonadati</taxon>
        <taxon>Pseudomonadota</taxon>
        <taxon>Gammaproteobacteria</taxon>
        <taxon>Enterobacterales</taxon>
        <taxon>Morganellaceae</taxon>
        <taxon>Providencia</taxon>
    </lineage>
</organism>
<dbReference type="HOGENOM" id="CLU_036805_12_5_6"/>
<dbReference type="AlphaFoldDB" id="A0A140NNZ0"/>
<accession>A0A140NNZ0</accession>
<reference evidence="1 2" key="1">
    <citation type="journal article" date="2012" name="J. Bacteriol.">
        <title>Complete Genome Sequence of Providencia stuartii Clinical Isolate MRSN 2154.</title>
        <authorList>
            <person name="Clifford R.J."/>
            <person name="Hang J."/>
            <person name="Riley M.C."/>
            <person name="Onmus-Leone F."/>
            <person name="Kuschner R.A."/>
            <person name="Lesho E.P."/>
            <person name="Waterman P.E."/>
        </authorList>
    </citation>
    <scope>NUCLEOTIDE SEQUENCE [LARGE SCALE GENOMIC DNA]</scope>
    <source>
        <strain evidence="1 2">MRSN 2154</strain>
    </source>
</reference>
<evidence type="ECO:0000313" key="1">
    <source>
        <dbReference type="EMBL" id="AFH94358.1"/>
    </source>
</evidence>
<gene>
    <name evidence="1" type="ordered locus">S70_12560</name>
</gene>
<dbReference type="EMBL" id="CP003488">
    <property type="protein sequence ID" value="AFH94358.1"/>
    <property type="molecule type" value="Genomic_DNA"/>
</dbReference>
<dbReference type="PATRIC" id="fig|1157951.4.peg.2529"/>
<sequence>MTQLFHFDKALKALQEGPALTGKDGILPQLSKQFTEAALSAELGSHLLNDVEARRRNGATKKTIKKPEVTLS</sequence>
<evidence type="ECO:0000313" key="2">
    <source>
        <dbReference type="Proteomes" id="UP000005012"/>
    </source>
</evidence>